<name>A0A5B0Q8M3_PUCGR</name>
<evidence type="ECO:0000313" key="1">
    <source>
        <dbReference type="EMBL" id="KAA1109507.1"/>
    </source>
</evidence>
<dbReference type="EMBL" id="VDEP01000304">
    <property type="protein sequence ID" value="KAA1109507.1"/>
    <property type="molecule type" value="Genomic_DNA"/>
</dbReference>
<protein>
    <submittedName>
        <fullName evidence="1">Uncharacterized protein</fullName>
    </submittedName>
</protein>
<gene>
    <name evidence="1" type="ORF">PGTUg99_012638</name>
</gene>
<sequence length="74" mass="8104">MLTKLAESVVDLFAPGPSKNKSKADLNQSFSEFIALSLNHKPIREIIKSDWPGCLDWLVKIALATTSNVSIPAH</sequence>
<accession>A0A5B0Q8M3</accession>
<evidence type="ECO:0000313" key="2">
    <source>
        <dbReference type="Proteomes" id="UP000325313"/>
    </source>
</evidence>
<dbReference type="AlphaFoldDB" id="A0A5B0Q8M3"/>
<proteinExistence type="predicted"/>
<comment type="caution">
    <text evidence="1">The sequence shown here is derived from an EMBL/GenBank/DDBJ whole genome shotgun (WGS) entry which is preliminary data.</text>
</comment>
<reference evidence="1 2" key="1">
    <citation type="submission" date="2019-05" db="EMBL/GenBank/DDBJ databases">
        <title>Emergence of the Ug99 lineage of the wheat stem rust pathogen through somatic hybridization.</title>
        <authorList>
            <person name="Li F."/>
            <person name="Upadhyaya N.M."/>
            <person name="Sperschneider J."/>
            <person name="Matny O."/>
            <person name="Nguyen-Phuc H."/>
            <person name="Mago R."/>
            <person name="Raley C."/>
            <person name="Miller M.E."/>
            <person name="Silverstein K.A.T."/>
            <person name="Henningsen E."/>
            <person name="Hirsch C.D."/>
            <person name="Visser B."/>
            <person name="Pretorius Z.A."/>
            <person name="Steffenson B.J."/>
            <person name="Schwessinger B."/>
            <person name="Dodds P.N."/>
            <person name="Figueroa M."/>
        </authorList>
    </citation>
    <scope>NUCLEOTIDE SEQUENCE [LARGE SCALE GENOMIC DNA]</scope>
    <source>
        <strain evidence="1 2">Ug99</strain>
    </source>
</reference>
<dbReference type="Proteomes" id="UP000325313">
    <property type="component" value="Unassembled WGS sequence"/>
</dbReference>
<organism evidence="1 2">
    <name type="scientific">Puccinia graminis f. sp. tritici</name>
    <dbReference type="NCBI Taxonomy" id="56615"/>
    <lineage>
        <taxon>Eukaryota</taxon>
        <taxon>Fungi</taxon>
        <taxon>Dikarya</taxon>
        <taxon>Basidiomycota</taxon>
        <taxon>Pucciniomycotina</taxon>
        <taxon>Pucciniomycetes</taxon>
        <taxon>Pucciniales</taxon>
        <taxon>Pucciniaceae</taxon>
        <taxon>Puccinia</taxon>
    </lineage>
</organism>